<dbReference type="RefSeq" id="WP_085889630.1">
    <property type="nucleotide sequence ID" value="NZ_FWFN01000008.1"/>
</dbReference>
<reference evidence="2 3" key="1">
    <citation type="submission" date="2017-03" db="EMBL/GenBank/DDBJ databases">
        <authorList>
            <person name="Afonso C.L."/>
            <person name="Miller P.J."/>
            <person name="Scott M.A."/>
            <person name="Spackman E."/>
            <person name="Goraichik I."/>
            <person name="Dimitrov K.M."/>
            <person name="Suarez D.L."/>
            <person name="Swayne D.E."/>
        </authorList>
    </citation>
    <scope>NUCLEOTIDE SEQUENCE [LARGE SCALE GENOMIC DNA]</scope>
    <source>
        <strain evidence="2 3">CECT 7751</strain>
    </source>
</reference>
<feature type="transmembrane region" description="Helical" evidence="1">
    <location>
        <begin position="85"/>
        <end position="102"/>
    </location>
</feature>
<organism evidence="2 3">
    <name type="scientific">Pseudooceanicola marinus</name>
    <dbReference type="NCBI Taxonomy" id="396013"/>
    <lineage>
        <taxon>Bacteria</taxon>
        <taxon>Pseudomonadati</taxon>
        <taxon>Pseudomonadota</taxon>
        <taxon>Alphaproteobacteria</taxon>
        <taxon>Rhodobacterales</taxon>
        <taxon>Paracoccaceae</taxon>
        <taxon>Pseudooceanicola</taxon>
    </lineage>
</organism>
<dbReference type="Proteomes" id="UP000193963">
    <property type="component" value="Unassembled WGS sequence"/>
</dbReference>
<keyword evidence="1" id="KW-1133">Transmembrane helix</keyword>
<keyword evidence="1" id="KW-0812">Transmembrane</keyword>
<evidence type="ECO:0000313" key="3">
    <source>
        <dbReference type="Proteomes" id="UP000193963"/>
    </source>
</evidence>
<evidence type="ECO:0000256" key="1">
    <source>
        <dbReference type="SAM" id="Phobius"/>
    </source>
</evidence>
<dbReference type="AlphaFoldDB" id="A0A1X7A2I0"/>
<gene>
    <name evidence="2" type="ORF">PSM7751_03611</name>
</gene>
<feature type="transmembrane region" description="Helical" evidence="1">
    <location>
        <begin position="108"/>
        <end position="133"/>
    </location>
</feature>
<accession>A0A1X7A2I0</accession>
<protein>
    <submittedName>
        <fullName evidence="2">Uncharacterized protein</fullName>
    </submittedName>
</protein>
<feature type="transmembrane region" description="Helical" evidence="1">
    <location>
        <begin position="51"/>
        <end position="73"/>
    </location>
</feature>
<keyword evidence="3" id="KW-1185">Reference proteome</keyword>
<dbReference type="EMBL" id="FWFN01000008">
    <property type="protein sequence ID" value="SLN68688.1"/>
    <property type="molecule type" value="Genomic_DNA"/>
</dbReference>
<keyword evidence="1" id="KW-0472">Membrane</keyword>
<feature type="transmembrane region" description="Helical" evidence="1">
    <location>
        <begin position="12"/>
        <end position="31"/>
    </location>
</feature>
<feature type="transmembrane region" description="Helical" evidence="1">
    <location>
        <begin position="145"/>
        <end position="165"/>
    </location>
</feature>
<name>A0A1X7A2I0_9RHOB</name>
<proteinExistence type="predicted"/>
<sequence>MAALTLGLRLPFLYPEALLPLLVLGLALAGGQRPLIAGLAGLGAGLLGADLLGEAATALSLGAGALAGAVLALKGPPLPGMLRHGMGFVLPALIMAALYHGGSASAPALMALGSMGVLAVTALLIAEIADLLLTRLPGPIPGLALRIAASWLAAILILMLAFVLADPVPGGAGA</sequence>
<evidence type="ECO:0000313" key="2">
    <source>
        <dbReference type="EMBL" id="SLN68688.1"/>
    </source>
</evidence>